<evidence type="ECO:0000313" key="1">
    <source>
        <dbReference type="EnsemblPlants" id="Solyc04g050700.2.1"/>
    </source>
</evidence>
<reference evidence="1" key="1">
    <citation type="journal article" date="2012" name="Nature">
        <title>The tomato genome sequence provides insights into fleshy fruit evolution.</title>
        <authorList>
            <consortium name="Tomato Genome Consortium"/>
        </authorList>
    </citation>
    <scope>NUCLEOTIDE SEQUENCE [LARGE SCALE GENOMIC DNA]</scope>
    <source>
        <strain evidence="1">cv. Heinz 1706</strain>
    </source>
</reference>
<accession>A0A3Q7G194</accession>
<dbReference type="InParanoid" id="A0A3Q7G194"/>
<dbReference type="OMA" id="STHGWND"/>
<dbReference type="EnsemblPlants" id="Solyc04g050700.2.1">
    <property type="protein sequence ID" value="Solyc04g050700.2.1"/>
    <property type="gene ID" value="Solyc04g050700.2"/>
</dbReference>
<dbReference type="GO" id="GO:0016799">
    <property type="term" value="F:hydrolase activity, hydrolyzing N-glycosyl compounds"/>
    <property type="evidence" value="ECO:0007669"/>
    <property type="project" value="InterPro"/>
</dbReference>
<evidence type="ECO:0008006" key="3">
    <source>
        <dbReference type="Google" id="ProtNLM"/>
    </source>
</evidence>
<dbReference type="PANTHER" id="PTHR46692:SF9">
    <property type="entry name" value="INOSINE_URIDINE-PREFERRING NUCLEOSIDE HYDROLASE DOMAIN-CONTAINING PROTEIN"/>
    <property type="match status" value="1"/>
</dbReference>
<protein>
    <recommendedName>
        <fullName evidence="3">Inosine/uridine-preferring nucleoside hydrolase domain-containing protein</fullName>
    </recommendedName>
</protein>
<proteinExistence type="predicted"/>
<reference evidence="1" key="2">
    <citation type="submission" date="2019-01" db="UniProtKB">
        <authorList>
            <consortium name="EnsemblPlants"/>
        </authorList>
    </citation>
    <scope>IDENTIFICATION</scope>
    <source>
        <strain evidence="1">cv. Heinz 1706</strain>
    </source>
</reference>
<evidence type="ECO:0000313" key="2">
    <source>
        <dbReference type="Proteomes" id="UP000004994"/>
    </source>
</evidence>
<organism evidence="1">
    <name type="scientific">Solanum lycopersicum</name>
    <name type="common">Tomato</name>
    <name type="synonym">Lycopersicon esculentum</name>
    <dbReference type="NCBI Taxonomy" id="4081"/>
    <lineage>
        <taxon>Eukaryota</taxon>
        <taxon>Viridiplantae</taxon>
        <taxon>Streptophyta</taxon>
        <taxon>Embryophyta</taxon>
        <taxon>Tracheophyta</taxon>
        <taxon>Spermatophyta</taxon>
        <taxon>Magnoliopsida</taxon>
        <taxon>eudicotyledons</taxon>
        <taxon>Gunneridae</taxon>
        <taxon>Pentapetalae</taxon>
        <taxon>asterids</taxon>
        <taxon>lamiids</taxon>
        <taxon>Solanales</taxon>
        <taxon>Solanaceae</taxon>
        <taxon>Solanoideae</taxon>
        <taxon>Solaneae</taxon>
        <taxon>Solanum</taxon>
        <taxon>Solanum subgen. Lycopersicon</taxon>
    </lineage>
</organism>
<dbReference type="AlphaFoldDB" id="A0A3Q7G194"/>
<dbReference type="Gramene" id="Solyc04g050700.2.1">
    <property type="protein sequence ID" value="Solyc04g050700.2.1"/>
    <property type="gene ID" value="Solyc04g050700.2"/>
</dbReference>
<name>A0A3Q7G194_SOLLC</name>
<dbReference type="STRING" id="4081.A0A3Q7G194"/>
<dbReference type="InterPro" id="IPR036452">
    <property type="entry name" value="Ribo_hydro-like"/>
</dbReference>
<dbReference type="SUPFAM" id="SSF53590">
    <property type="entry name" value="Nucleoside hydrolase"/>
    <property type="match status" value="1"/>
</dbReference>
<dbReference type="PaxDb" id="4081-Solyc04g050700.1.1"/>
<dbReference type="PANTHER" id="PTHR46692">
    <property type="entry name" value="INOSINE-URIDINE PREFERRING NUCLEOSIDE HYDROLASE FAMILY PROTEIN"/>
    <property type="match status" value="1"/>
</dbReference>
<dbReference type="Proteomes" id="UP000004994">
    <property type="component" value="Chromosome 4"/>
</dbReference>
<dbReference type="Gene3D" id="3.90.245.10">
    <property type="entry name" value="Ribonucleoside hydrolase-like"/>
    <property type="match status" value="1"/>
</dbReference>
<sequence length="110" mass="11985">MDTDDFFALLYLLKLNTSQMDLKAITISTHGWNDAGHVVNQVYDMLYMIGRDDIVVDVGGEGGILPNGTILPDVGGYLPIIDQATAGYCRYRQAILGPGGRLDINSNFGF</sequence>
<keyword evidence="2" id="KW-1185">Reference proteome</keyword>